<protein>
    <submittedName>
        <fullName evidence="4">LANO_0A02828g1_1</fullName>
    </submittedName>
</protein>
<dbReference type="CDD" id="cd03884">
    <property type="entry name" value="M20_bAS"/>
    <property type="match status" value="1"/>
</dbReference>
<dbReference type="GO" id="GO:0016813">
    <property type="term" value="F:hydrolase activity, acting on carbon-nitrogen (but not peptide) bonds, in linear amidines"/>
    <property type="evidence" value="ECO:0007669"/>
    <property type="project" value="InterPro"/>
</dbReference>
<feature type="domain" description="Peptidase M20 dimerisation" evidence="3">
    <location>
        <begin position="268"/>
        <end position="360"/>
    </location>
</feature>
<proteinExistence type="inferred from homology"/>
<dbReference type="InterPro" id="IPR036264">
    <property type="entry name" value="Bact_exopeptidase_dim_dom"/>
</dbReference>
<dbReference type="EMBL" id="LT598449">
    <property type="protein sequence ID" value="SCU78363.1"/>
    <property type="molecule type" value="Genomic_DNA"/>
</dbReference>
<evidence type="ECO:0000256" key="2">
    <source>
        <dbReference type="ARBA" id="ARBA00022801"/>
    </source>
</evidence>
<dbReference type="InterPro" id="IPR010158">
    <property type="entry name" value="Amidase_Cbmase"/>
</dbReference>
<reference evidence="5" key="1">
    <citation type="submission" date="2016-03" db="EMBL/GenBank/DDBJ databases">
        <authorList>
            <person name="Devillers Hugo."/>
        </authorList>
    </citation>
    <scope>NUCLEOTIDE SEQUENCE [LARGE SCALE GENOMIC DNA]</scope>
</reference>
<dbReference type="Gene3D" id="3.30.70.360">
    <property type="match status" value="1"/>
</dbReference>
<dbReference type="Proteomes" id="UP000189911">
    <property type="component" value="Chromosome A"/>
</dbReference>
<evidence type="ECO:0000256" key="1">
    <source>
        <dbReference type="ARBA" id="ARBA00006247"/>
    </source>
</evidence>
<dbReference type="PANTHER" id="PTHR32494:SF5">
    <property type="entry name" value="ALLANTOATE AMIDOHYDROLASE"/>
    <property type="match status" value="1"/>
</dbReference>
<keyword evidence="2" id="KW-0378">Hydrolase</keyword>
<dbReference type="SUPFAM" id="SSF55031">
    <property type="entry name" value="Bacterial exopeptidase dimerisation domain"/>
    <property type="match status" value="1"/>
</dbReference>
<sequence length="470" mass="52190">MLKFSSKCIPRSTGSVHRTLRQLHSTVAAAHANTAKKAAKQAEVADLRIQSGRLNQTILDSGARFGPALRWGDKPHEFGMRRLAGTKEDGAARDWFIEECKSLGCTIKVDKIGNIFATFAGKNGGKPTAMGSHLDTQPEAGKYDGILGVLAGLEVLRTFKENNFVPNYDVCVVCWFNEEGARYAHSCMGSTVWAHNMELQEAYDMLSVNEDKPESVHDSLQNIGYIGDSVASYKENEIDAHFELHIEQGPVLEDEQKKIGIVTGVQAYHWEKITVHGVSSHAGTTPWRLRKDALLMSSQMIVAAAEVAKRHGGLFTCGVIDVKPYSINIVPSETTFTIDFRHPEDEKMTEIIKDTKIEFDKLVKAGKTRYEDEVLLTSKAVKFQDVCIDCVTKSALAQFDESEVRRIYSGAGHDSCQTSSRVPTSMIFIPSKDGLSHNYYEYSSPQEIEDGFKVLLQAVINYDKLRASRV</sequence>
<dbReference type="OrthoDB" id="4676at2759"/>
<keyword evidence="5" id="KW-1185">Reference proteome</keyword>
<dbReference type="Gene3D" id="3.40.630.10">
    <property type="entry name" value="Zn peptidases"/>
    <property type="match status" value="1"/>
</dbReference>
<accession>A0A1G4IPA9</accession>
<dbReference type="PIRSF" id="PIRSF001235">
    <property type="entry name" value="Amidase_carbamoylase"/>
    <property type="match status" value="1"/>
</dbReference>
<gene>
    <name evidence="4" type="ORF">LANO_0A02828G</name>
</gene>
<name>A0A1G4IPA9_9SACH</name>
<dbReference type="SUPFAM" id="SSF53187">
    <property type="entry name" value="Zn-dependent exopeptidases"/>
    <property type="match status" value="1"/>
</dbReference>
<evidence type="ECO:0000259" key="3">
    <source>
        <dbReference type="Pfam" id="PF07687"/>
    </source>
</evidence>
<evidence type="ECO:0000313" key="5">
    <source>
        <dbReference type="Proteomes" id="UP000189911"/>
    </source>
</evidence>
<dbReference type="PANTHER" id="PTHR32494">
    <property type="entry name" value="ALLANTOATE DEIMINASE-RELATED"/>
    <property type="match status" value="1"/>
</dbReference>
<dbReference type="Pfam" id="PF01546">
    <property type="entry name" value="Peptidase_M20"/>
    <property type="match status" value="1"/>
</dbReference>
<organism evidence="4 5">
    <name type="scientific">Lachancea nothofagi CBS 11611</name>
    <dbReference type="NCBI Taxonomy" id="1266666"/>
    <lineage>
        <taxon>Eukaryota</taxon>
        <taxon>Fungi</taxon>
        <taxon>Dikarya</taxon>
        <taxon>Ascomycota</taxon>
        <taxon>Saccharomycotina</taxon>
        <taxon>Saccharomycetes</taxon>
        <taxon>Saccharomycetales</taxon>
        <taxon>Saccharomycetaceae</taxon>
        <taxon>Lachancea</taxon>
    </lineage>
</organism>
<comment type="similarity">
    <text evidence="1">Belongs to the peptidase M20A family.</text>
</comment>
<dbReference type="InterPro" id="IPR002933">
    <property type="entry name" value="Peptidase_M20"/>
</dbReference>
<dbReference type="AlphaFoldDB" id="A0A1G4IPA9"/>
<dbReference type="NCBIfam" id="TIGR01879">
    <property type="entry name" value="hydantase"/>
    <property type="match status" value="1"/>
</dbReference>
<evidence type="ECO:0000313" key="4">
    <source>
        <dbReference type="EMBL" id="SCU78363.1"/>
    </source>
</evidence>
<dbReference type="Pfam" id="PF07687">
    <property type="entry name" value="M20_dimer"/>
    <property type="match status" value="1"/>
</dbReference>
<dbReference type="InterPro" id="IPR011650">
    <property type="entry name" value="Peptidase_M20_dimer"/>
</dbReference>